<evidence type="ECO:0000313" key="3">
    <source>
        <dbReference type="Proteomes" id="UP000069030"/>
    </source>
</evidence>
<dbReference type="AlphaFoldDB" id="A0A0S7EE00"/>
<dbReference type="RefSeq" id="WP_006261353.1">
    <property type="nucleotide sequence ID" value="NZ_BCMQ01000004.1"/>
</dbReference>
<sequence length="178" mass="20647">MREFNYILISENTFSSENPLDIINSNISVVNYLRNSEVGDDELHPDAFASYCVDYYLNILETEGLAAFIWKSKWDLDLVEIIHAGLTAMEAKEHLDYFEKQMRRVKAFSNIKLKKFFDSELGKEKETTSLLEDNSFKEITEDLRALNSSWLKTHPDLKVVSLEEMQSIITDFLDSDSE</sequence>
<evidence type="ECO:0000313" key="2">
    <source>
        <dbReference type="EMBL" id="ALU28173.1"/>
    </source>
</evidence>
<reference evidence="2 3" key="1">
    <citation type="journal article" date="2016" name="J. Zhejiang Univ. Sci. B">
        <title>Antibiotic resistance mechanisms of Myroides sp.</title>
        <authorList>
            <person name="Hu S."/>
            <person name="Yuan S."/>
            <person name="Qu H."/>
            <person name="Jiang T."/>
            <person name="Zhou Y."/>
            <person name="Wang M."/>
            <person name="Ming D."/>
        </authorList>
    </citation>
    <scope>NUCLEOTIDE SEQUENCE [LARGE SCALE GENOMIC DNA]</scope>
    <source>
        <strain evidence="2 3">PR63039</strain>
    </source>
</reference>
<dbReference type="KEGG" id="mod:AS202_19375"/>
<dbReference type="Proteomes" id="UP000069030">
    <property type="component" value="Chromosome"/>
</dbReference>
<accession>A0A0S7EE00</accession>
<dbReference type="Pfam" id="PF14300">
    <property type="entry name" value="DMP19"/>
    <property type="match status" value="1"/>
</dbReference>
<dbReference type="InterPro" id="IPR025402">
    <property type="entry name" value="DMP19_C"/>
</dbReference>
<feature type="domain" description="DNA mimic protein DMP19 C-terminal" evidence="1">
    <location>
        <begin position="41"/>
        <end position="154"/>
    </location>
</feature>
<proteinExistence type="predicted"/>
<evidence type="ECO:0000259" key="1">
    <source>
        <dbReference type="Pfam" id="PF14300"/>
    </source>
</evidence>
<organism evidence="2 3">
    <name type="scientific">Myroides odoratimimus</name>
    <dbReference type="NCBI Taxonomy" id="76832"/>
    <lineage>
        <taxon>Bacteria</taxon>
        <taxon>Pseudomonadati</taxon>
        <taxon>Bacteroidota</taxon>
        <taxon>Flavobacteriia</taxon>
        <taxon>Flavobacteriales</taxon>
        <taxon>Flavobacteriaceae</taxon>
        <taxon>Myroides</taxon>
    </lineage>
</organism>
<dbReference type="eggNOG" id="ENOG5032ESN">
    <property type="taxonomic scope" value="Bacteria"/>
</dbReference>
<name>A0A0S7EE00_9FLAO</name>
<protein>
    <recommendedName>
        <fullName evidence="1">DNA mimic protein DMP19 C-terminal domain-containing protein</fullName>
    </recommendedName>
</protein>
<dbReference type="EMBL" id="CP013690">
    <property type="protein sequence ID" value="ALU28173.1"/>
    <property type="molecule type" value="Genomic_DNA"/>
</dbReference>
<gene>
    <name evidence="2" type="ORF">AS202_19375</name>
</gene>